<name>A0ABY5H6W0_9PSED</name>
<evidence type="ECO:0000313" key="6">
    <source>
        <dbReference type="EMBL" id="UTW08053.1"/>
    </source>
</evidence>
<dbReference type="Gene3D" id="3.40.190.10">
    <property type="entry name" value="Periplasmic binding protein-like II"/>
    <property type="match status" value="2"/>
</dbReference>
<keyword evidence="4" id="KW-0732">Signal</keyword>
<evidence type="ECO:0000313" key="7">
    <source>
        <dbReference type="Proteomes" id="UP001059672"/>
    </source>
</evidence>
<sequence>MDRRLAVVPRAGLVKLEVLDRRLRAEGKRAIAWDYRNLYFSWPFISAGGAYSIGKHQGLYDLADLGIDTPAAIAGVEGIKQLLDSGVLPRDSDYAGMMAAFKRGELAMMINGPWAWNELRAAGIDIALASIPGPGADRPGRPFVGIQAAALNHHSPNQEAARRFLEDYLSSPADLRQIDQDKPLGVPANLELMQEAQRDPLIQASFDAAMAGEIMPDIPEMKRFWGLFNGRFDAMLQGARRLHYPMQGQAVN</sequence>
<dbReference type="Proteomes" id="UP001059672">
    <property type="component" value="Chromosome"/>
</dbReference>
<dbReference type="InterPro" id="IPR006059">
    <property type="entry name" value="SBP"/>
</dbReference>
<dbReference type="PANTHER" id="PTHR30061:SF50">
    <property type="entry name" value="MALTOSE_MALTODEXTRIN-BINDING PERIPLASMIC PROTEIN"/>
    <property type="match status" value="1"/>
</dbReference>
<comment type="subcellular location">
    <subcellularLocation>
        <location evidence="5">Periplasm</location>
    </subcellularLocation>
</comment>
<evidence type="ECO:0000256" key="2">
    <source>
        <dbReference type="ARBA" id="ARBA00022448"/>
    </source>
</evidence>
<keyword evidence="5" id="KW-0574">Periplasm</keyword>
<dbReference type="Pfam" id="PF13416">
    <property type="entry name" value="SBP_bac_8"/>
    <property type="match status" value="1"/>
</dbReference>
<dbReference type="PRINTS" id="PR00181">
    <property type="entry name" value="MALTOSEBP"/>
</dbReference>
<keyword evidence="2 5" id="KW-0813">Transport</keyword>
<dbReference type="SUPFAM" id="SSF53850">
    <property type="entry name" value="Periplasmic binding protein-like II"/>
    <property type="match status" value="1"/>
</dbReference>
<evidence type="ECO:0000256" key="4">
    <source>
        <dbReference type="ARBA" id="ARBA00022729"/>
    </source>
</evidence>
<keyword evidence="3 5" id="KW-0762">Sugar transport</keyword>
<dbReference type="EMBL" id="CP073346">
    <property type="protein sequence ID" value="UTW08053.1"/>
    <property type="molecule type" value="Genomic_DNA"/>
</dbReference>
<evidence type="ECO:0000256" key="3">
    <source>
        <dbReference type="ARBA" id="ARBA00022597"/>
    </source>
</evidence>
<protein>
    <recommendedName>
        <fullName evidence="5">Maltodextrin-binding protein</fullName>
    </recommendedName>
</protein>
<gene>
    <name evidence="6" type="ORF">KDW96_01590</name>
</gene>
<accession>A0ABY5H6W0</accession>
<dbReference type="InterPro" id="IPR006060">
    <property type="entry name" value="Maltose/Cyclodextrin-bd"/>
</dbReference>
<dbReference type="RefSeq" id="WP_255838653.1">
    <property type="nucleotide sequence ID" value="NZ_CP073346.1"/>
</dbReference>
<comment type="similarity">
    <text evidence="1 5">Belongs to the bacterial solute-binding protein 1 family.</text>
</comment>
<dbReference type="PANTHER" id="PTHR30061">
    <property type="entry name" value="MALTOSE-BINDING PERIPLASMIC PROTEIN"/>
    <property type="match status" value="1"/>
</dbReference>
<evidence type="ECO:0000256" key="1">
    <source>
        <dbReference type="ARBA" id="ARBA00008520"/>
    </source>
</evidence>
<reference evidence="6" key="1">
    <citation type="submission" date="2021-04" db="EMBL/GenBank/DDBJ databases">
        <title>Oceanospirillales bacteria with DddD are important DMSP degraders in coastal seawater.</title>
        <authorList>
            <person name="Liu J."/>
        </authorList>
    </citation>
    <scope>NUCLEOTIDE SEQUENCE</scope>
    <source>
        <strain evidence="6">D13-4</strain>
    </source>
</reference>
<organism evidence="6 7">
    <name type="scientific">Pseudomonas benzenivorans</name>
    <dbReference type="NCBI Taxonomy" id="556533"/>
    <lineage>
        <taxon>Bacteria</taxon>
        <taxon>Pseudomonadati</taxon>
        <taxon>Pseudomonadota</taxon>
        <taxon>Gammaproteobacteria</taxon>
        <taxon>Pseudomonadales</taxon>
        <taxon>Pseudomonadaceae</taxon>
        <taxon>Pseudomonas</taxon>
    </lineage>
</organism>
<proteinExistence type="inferred from homology"/>
<keyword evidence="7" id="KW-1185">Reference proteome</keyword>
<evidence type="ECO:0000256" key="5">
    <source>
        <dbReference type="RuleBase" id="RU365005"/>
    </source>
</evidence>
<comment type="function">
    <text evidence="5">Part of the ABC transporter complex MalEFGK involved in maltose/maltodextrin import. Binds maltose and higher maltodextrins.</text>
</comment>